<dbReference type="GO" id="GO:0070475">
    <property type="term" value="P:rRNA base methylation"/>
    <property type="evidence" value="ECO:0007669"/>
    <property type="project" value="TreeGrafter"/>
</dbReference>
<evidence type="ECO:0000256" key="1">
    <source>
        <dbReference type="ARBA" id="ARBA00010396"/>
    </source>
</evidence>
<keyword evidence="3" id="KW-0808">Transferase</keyword>
<accession>A0A7S3ZZX2</accession>
<evidence type="ECO:0000313" key="7">
    <source>
        <dbReference type="EMBL" id="CAH0378291.1"/>
    </source>
</evidence>
<evidence type="ECO:0000256" key="5">
    <source>
        <dbReference type="SAM" id="MobiDB-lite"/>
    </source>
</evidence>
<evidence type="ECO:0000256" key="3">
    <source>
        <dbReference type="ARBA" id="ARBA00022679"/>
    </source>
</evidence>
<dbReference type="Proteomes" id="UP000789595">
    <property type="component" value="Unassembled WGS sequence"/>
</dbReference>
<evidence type="ECO:0000313" key="6">
    <source>
        <dbReference type="EMBL" id="CAE0699249.1"/>
    </source>
</evidence>
<evidence type="ECO:0000313" key="8">
    <source>
        <dbReference type="Proteomes" id="UP000789595"/>
    </source>
</evidence>
<dbReference type="SUPFAM" id="SSF53335">
    <property type="entry name" value="S-adenosyl-L-methionine-dependent methyltransferases"/>
    <property type="match status" value="1"/>
</dbReference>
<comment type="similarity">
    <text evidence="1">Belongs to the methyltransferase superfamily. RsmH family.</text>
</comment>
<dbReference type="AlphaFoldDB" id="A0A7S3ZZX2"/>
<evidence type="ECO:0000256" key="2">
    <source>
        <dbReference type="ARBA" id="ARBA00022603"/>
    </source>
</evidence>
<dbReference type="Pfam" id="PF01795">
    <property type="entry name" value="Methyltransf_5"/>
    <property type="match status" value="1"/>
</dbReference>
<dbReference type="Gene3D" id="1.10.150.170">
    <property type="entry name" value="Putative methyltransferase TM0872, insert domain"/>
    <property type="match status" value="1"/>
</dbReference>
<dbReference type="EMBL" id="CAKKNE010000005">
    <property type="protein sequence ID" value="CAH0378291.1"/>
    <property type="molecule type" value="Genomic_DNA"/>
</dbReference>
<dbReference type="PANTHER" id="PTHR11265">
    <property type="entry name" value="S-ADENOSYL-METHYLTRANSFERASE MRAW"/>
    <property type="match status" value="1"/>
</dbReference>
<dbReference type="HAMAP" id="MF_01007">
    <property type="entry name" value="16SrRNA_methyltr_H"/>
    <property type="match status" value="1"/>
</dbReference>
<keyword evidence="2" id="KW-0489">Methyltransferase</keyword>
<dbReference type="InterPro" id="IPR002903">
    <property type="entry name" value="RsmH"/>
</dbReference>
<dbReference type="InterPro" id="IPR023397">
    <property type="entry name" value="SAM-dep_MeTrfase_MraW_recog"/>
</dbReference>
<feature type="compositionally biased region" description="Low complexity" evidence="5">
    <location>
        <begin position="34"/>
        <end position="50"/>
    </location>
</feature>
<dbReference type="OrthoDB" id="16290at2759"/>
<reference evidence="6" key="1">
    <citation type="submission" date="2021-01" db="EMBL/GenBank/DDBJ databases">
        <authorList>
            <person name="Corre E."/>
            <person name="Pelletier E."/>
            <person name="Niang G."/>
            <person name="Scheremetjew M."/>
            <person name="Finn R."/>
            <person name="Kale V."/>
            <person name="Holt S."/>
            <person name="Cochrane G."/>
            <person name="Meng A."/>
            <person name="Brown T."/>
            <person name="Cohen L."/>
        </authorList>
    </citation>
    <scope>NUCLEOTIDE SEQUENCE</scope>
    <source>
        <strain evidence="6">CCMP1756</strain>
    </source>
</reference>
<evidence type="ECO:0008006" key="9">
    <source>
        <dbReference type="Google" id="ProtNLM"/>
    </source>
</evidence>
<dbReference type="InterPro" id="IPR029063">
    <property type="entry name" value="SAM-dependent_MTases_sf"/>
</dbReference>
<reference evidence="7" key="2">
    <citation type="submission" date="2021-11" db="EMBL/GenBank/DDBJ databases">
        <authorList>
            <consortium name="Genoscope - CEA"/>
            <person name="William W."/>
        </authorList>
    </citation>
    <scope>NUCLEOTIDE SEQUENCE</scope>
</reference>
<dbReference type="EMBL" id="HBIW01017018">
    <property type="protein sequence ID" value="CAE0699249.1"/>
    <property type="molecule type" value="Transcribed_RNA"/>
</dbReference>
<protein>
    <recommendedName>
        <fullName evidence="9">16S rRNA (Cytosine(1402)-N(4))-methyltransferase</fullName>
    </recommendedName>
</protein>
<organism evidence="6">
    <name type="scientific">Pelagomonas calceolata</name>
    <dbReference type="NCBI Taxonomy" id="35677"/>
    <lineage>
        <taxon>Eukaryota</taxon>
        <taxon>Sar</taxon>
        <taxon>Stramenopiles</taxon>
        <taxon>Ochrophyta</taxon>
        <taxon>Pelagophyceae</taxon>
        <taxon>Pelagomonadales</taxon>
        <taxon>Pelagomonadaceae</taxon>
        <taxon>Pelagomonas</taxon>
    </lineage>
</organism>
<dbReference type="NCBIfam" id="TIGR00006">
    <property type="entry name" value="16S rRNA (cytosine(1402)-N(4))-methyltransferase RsmH"/>
    <property type="match status" value="1"/>
</dbReference>
<keyword evidence="8" id="KW-1185">Reference proteome</keyword>
<dbReference type="SUPFAM" id="SSF81799">
    <property type="entry name" value="Putative methyltransferase TM0872, insert domain"/>
    <property type="match status" value="1"/>
</dbReference>
<proteinExistence type="inferred from homology"/>
<evidence type="ECO:0000256" key="4">
    <source>
        <dbReference type="ARBA" id="ARBA00022691"/>
    </source>
</evidence>
<feature type="region of interest" description="Disordered" evidence="5">
    <location>
        <begin position="34"/>
        <end position="58"/>
    </location>
</feature>
<name>A0A7S3ZZX2_9STRA</name>
<sequence>MLRVLLWCAAVVQSFRFDARQRCTVQRHAAASGASNAADAATPAATPAAAPHTRRKRYAGRYPRNFSERYKEQAGDEATVKRVLEKGGTPAGTHVPIMVSECLEHLNATGADVAVDCTLGYGGHSSALIAALPPNARLLCFDRDGVELARTSKRLAPLASDGNVELEAVHANYARVGAELAQRHVRASCLLADLGCSSMQIDDPERGFTFKRDGPLDMRMGLAEATAADWLGRASIKELSAALRDGADFSRRDAREIAVAILKESVPATTTLLADRVRAVRLEEEDCTGDDAVKRAMQALRIVVNGEFAALEELLASLPDILAPGGRAVFLTFHSGEDRRVKKSFKKGIASGIYTDAARRPVRPSPQERRSNSRSGCCKLRWCVRALDS</sequence>
<gene>
    <name evidence="6" type="ORF">PCAL00307_LOCUS14685</name>
    <name evidence="7" type="ORF">PECAL_5P28080</name>
</gene>
<dbReference type="Gene3D" id="3.40.50.150">
    <property type="entry name" value="Vaccinia Virus protein VP39"/>
    <property type="match status" value="1"/>
</dbReference>
<keyword evidence="4" id="KW-0949">S-adenosyl-L-methionine</keyword>
<dbReference type="GO" id="GO:0071424">
    <property type="term" value="F:rRNA (cytosine-N4-)-methyltransferase activity"/>
    <property type="evidence" value="ECO:0007669"/>
    <property type="project" value="TreeGrafter"/>
</dbReference>
<dbReference type="PANTHER" id="PTHR11265:SF0">
    <property type="entry name" value="12S RRNA N4-METHYLCYTIDINE METHYLTRANSFERASE"/>
    <property type="match status" value="1"/>
</dbReference>